<keyword evidence="1" id="KW-1133">Transmembrane helix</keyword>
<dbReference type="AlphaFoldDB" id="A0A1I5XUY9"/>
<organism evidence="2 3">
    <name type="scientific">Desemzia incerta</name>
    <dbReference type="NCBI Taxonomy" id="82801"/>
    <lineage>
        <taxon>Bacteria</taxon>
        <taxon>Bacillati</taxon>
        <taxon>Bacillota</taxon>
        <taxon>Bacilli</taxon>
        <taxon>Lactobacillales</taxon>
        <taxon>Carnobacteriaceae</taxon>
        <taxon>Desemzia</taxon>
    </lineage>
</organism>
<dbReference type="NCBIfam" id="TIGR01906">
    <property type="entry name" value="integ_TIGR01906"/>
    <property type="match status" value="1"/>
</dbReference>
<gene>
    <name evidence="2" type="ORF">SAMN04488506_1646</name>
</gene>
<reference evidence="2 3" key="1">
    <citation type="submission" date="2016-10" db="EMBL/GenBank/DDBJ databases">
        <authorList>
            <person name="de Groot N.N."/>
        </authorList>
    </citation>
    <scope>NUCLEOTIDE SEQUENCE [LARGE SCALE GENOMIC DNA]</scope>
    <source>
        <strain evidence="2 3">DSM 20581</strain>
    </source>
</reference>
<feature type="transmembrane region" description="Helical" evidence="1">
    <location>
        <begin position="180"/>
        <end position="203"/>
    </location>
</feature>
<feature type="transmembrane region" description="Helical" evidence="1">
    <location>
        <begin position="124"/>
        <end position="144"/>
    </location>
</feature>
<evidence type="ECO:0000313" key="3">
    <source>
        <dbReference type="Proteomes" id="UP000199136"/>
    </source>
</evidence>
<keyword evidence="1" id="KW-0472">Membrane</keyword>
<keyword evidence="3" id="KW-1185">Reference proteome</keyword>
<dbReference type="InterPro" id="IPR010178">
    <property type="entry name" value="Lit"/>
</dbReference>
<evidence type="ECO:0000256" key="1">
    <source>
        <dbReference type="SAM" id="Phobius"/>
    </source>
</evidence>
<dbReference type="OrthoDB" id="9813051at2"/>
<sequence>MKTKAIDFAGIAMIFLWIVSFSVMVTINFTPLYAFDVDFFNIPERVGLSKPVIMENYHILLDYLNKPWVSELSMPNFPSSKSGLFHFYEVKRLFLLDYGILLVTTVASFFYLRFLKQTKRNWVLLRPFMWGIFAPLVILFLIAANFDQLFVLFHQVFFNNDAWIFNPSTDPIIMALPEGFFMHCFILAFVLIELLITGVYFYAKKTAFK</sequence>
<evidence type="ECO:0000313" key="2">
    <source>
        <dbReference type="EMBL" id="SFQ35748.1"/>
    </source>
</evidence>
<proteinExistence type="predicted"/>
<dbReference type="STRING" id="82801.SAMN04488506_1646"/>
<dbReference type="Pfam" id="PF07314">
    <property type="entry name" value="Lit"/>
    <property type="match status" value="1"/>
</dbReference>
<dbReference type="EMBL" id="FOXW01000005">
    <property type="protein sequence ID" value="SFQ35748.1"/>
    <property type="molecule type" value="Genomic_DNA"/>
</dbReference>
<feature type="transmembrane region" description="Helical" evidence="1">
    <location>
        <begin position="12"/>
        <end position="35"/>
    </location>
</feature>
<dbReference type="RefSeq" id="WP_092480671.1">
    <property type="nucleotide sequence ID" value="NZ_FOXW01000005.1"/>
</dbReference>
<name>A0A1I5XUY9_9LACT</name>
<feature type="transmembrane region" description="Helical" evidence="1">
    <location>
        <begin position="93"/>
        <end position="112"/>
    </location>
</feature>
<accession>A0A1I5XUY9</accession>
<keyword evidence="1" id="KW-0812">Transmembrane</keyword>
<protein>
    <submittedName>
        <fullName evidence="2">Integral membrane protein TIGR01906</fullName>
    </submittedName>
</protein>
<dbReference type="Proteomes" id="UP000199136">
    <property type="component" value="Unassembled WGS sequence"/>
</dbReference>